<dbReference type="Pfam" id="PF20064">
    <property type="entry name" value="DUF6463"/>
    <property type="match status" value="1"/>
</dbReference>
<evidence type="ECO:0000313" key="3">
    <source>
        <dbReference type="Proteomes" id="UP000195880"/>
    </source>
</evidence>
<dbReference type="RefSeq" id="WP_087886825.1">
    <property type="nucleotide sequence ID" value="NZ_CP021748.1"/>
</dbReference>
<evidence type="ECO:0000256" key="1">
    <source>
        <dbReference type="SAM" id="Phobius"/>
    </source>
</evidence>
<sequence>MIKWAGWIIALCGTAHTVGALTVEKAGRHAGTWFSGGLWNEDLADMSPAGSAYWLSLDSFGIPLVLIGLTVLWLDRRGITPPAFIAWTLGAWTLVDAVILPLTPWPLFLLACALLLIGTRRARRDNPTPEVGLDERYETP</sequence>
<dbReference type="InterPro" id="IPR045590">
    <property type="entry name" value="DUF6463"/>
</dbReference>
<reference evidence="2 3" key="1">
    <citation type="submission" date="2017-05" db="EMBL/GenBank/DDBJ databases">
        <title>Streptomyces alboflavus Genome sequencing and assembly.</title>
        <authorList>
            <person name="Wang Y."/>
            <person name="Du B."/>
            <person name="Ding Y."/>
            <person name="Liu H."/>
            <person name="Hou Q."/>
            <person name="Liu K."/>
            <person name="Wang C."/>
            <person name="Yao L."/>
        </authorList>
    </citation>
    <scope>NUCLEOTIDE SEQUENCE [LARGE SCALE GENOMIC DNA]</scope>
    <source>
        <strain evidence="2 3">MDJK44</strain>
    </source>
</reference>
<evidence type="ECO:0000313" key="2">
    <source>
        <dbReference type="EMBL" id="ARX88308.1"/>
    </source>
</evidence>
<accession>A0A1Z1WPF3</accession>
<organism evidence="2 3">
    <name type="scientific">Streptomyces alboflavus</name>
    <dbReference type="NCBI Taxonomy" id="67267"/>
    <lineage>
        <taxon>Bacteria</taxon>
        <taxon>Bacillati</taxon>
        <taxon>Actinomycetota</taxon>
        <taxon>Actinomycetes</taxon>
        <taxon>Kitasatosporales</taxon>
        <taxon>Streptomycetaceae</taxon>
        <taxon>Streptomyces</taxon>
    </lineage>
</organism>
<keyword evidence="1" id="KW-0472">Membrane</keyword>
<dbReference type="KEGG" id="salf:SMD44_07795"/>
<feature type="transmembrane region" description="Helical" evidence="1">
    <location>
        <begin position="105"/>
        <end position="122"/>
    </location>
</feature>
<keyword evidence="3" id="KW-1185">Reference proteome</keyword>
<proteinExistence type="predicted"/>
<feature type="transmembrane region" description="Helical" evidence="1">
    <location>
        <begin position="52"/>
        <end position="74"/>
    </location>
</feature>
<gene>
    <name evidence="2" type="ORF">SMD44_07795</name>
</gene>
<dbReference type="OrthoDB" id="3574450at2"/>
<name>A0A1Z1WPF3_9ACTN</name>
<keyword evidence="1" id="KW-1133">Transmembrane helix</keyword>
<dbReference type="AlphaFoldDB" id="A0A1Z1WPF3"/>
<dbReference type="EMBL" id="CP021748">
    <property type="protein sequence ID" value="ARX88308.1"/>
    <property type="molecule type" value="Genomic_DNA"/>
</dbReference>
<dbReference type="eggNOG" id="ENOG5033CQV">
    <property type="taxonomic scope" value="Bacteria"/>
</dbReference>
<dbReference type="Proteomes" id="UP000195880">
    <property type="component" value="Chromosome"/>
</dbReference>
<protein>
    <submittedName>
        <fullName evidence="2">Uncharacterized protein</fullName>
    </submittedName>
</protein>
<keyword evidence="1" id="KW-0812">Transmembrane</keyword>